<dbReference type="SUPFAM" id="SSF64484">
    <property type="entry name" value="beta and beta-prime subunits of DNA dependent RNA-polymerase"/>
    <property type="match status" value="1"/>
</dbReference>
<evidence type="ECO:0000256" key="5">
    <source>
        <dbReference type="ARBA" id="ARBA00022695"/>
    </source>
</evidence>
<evidence type="ECO:0000256" key="3">
    <source>
        <dbReference type="ARBA" id="ARBA00022640"/>
    </source>
</evidence>
<dbReference type="Pfam" id="PF04997">
    <property type="entry name" value="RNA_pol_Rpb1_1"/>
    <property type="match status" value="1"/>
</dbReference>
<keyword evidence="8" id="KW-0653">Protein transport</keyword>
<keyword evidence="7" id="KW-0862">Zinc</keyword>
<evidence type="ECO:0000256" key="6">
    <source>
        <dbReference type="ARBA" id="ARBA00022723"/>
    </source>
</evidence>
<evidence type="ECO:0000256" key="1">
    <source>
        <dbReference type="ARBA" id="ARBA00022478"/>
    </source>
</evidence>
<dbReference type="Gene3D" id="1.20.58.90">
    <property type="match status" value="1"/>
</dbReference>
<dbReference type="InterPro" id="IPR015260">
    <property type="entry name" value="Syntaxin-6/10/61_N"/>
</dbReference>
<dbReference type="InterPro" id="IPR006592">
    <property type="entry name" value="RNA_pol_N"/>
</dbReference>
<keyword evidence="5 12" id="KW-0548">Nucleotidyltransferase</keyword>
<dbReference type="Pfam" id="PF05000">
    <property type="entry name" value="RNA_pol_Rpb1_4"/>
    <property type="match status" value="1"/>
</dbReference>
<sequence length="1163" mass="130251">MESSLLQWESDPLFSAAEVVQDSADRMESFFRLLLHEKTLLQSDLPDPKLLTSIGYHTRDLATVLETAKWQLEDFERAVNSSARMDQSHSREHVISRHKQFIIAIRGEINDVEKSLEDMELGNPMKNSKWGNLNQQDRDGLALFLSGGNHNEHDVGFDLDPVSASCSTDAGIVANGCGEIEEVNTNGVAHSSHYYGSMKENNLRKVGSHYSIKLGVDAANSCNGNSQDRSLDLEASESKPKSSLHENKFRSSPSQINLFRFFNNLWSRVPSNYTKRLKDGEEVHTPLHIDTSLAAQHSLVALVSNLILWSESLSQGQHIGLSSAPGDNSGFLIRNEKLSSHSIELGCPGSDMSLGKSFDTFRSREISTGAGAIREQLADLDLRILIDYSVVEWKELGEEGLTGNEWEDRKIGRRKDFLVRRMELAKHFIRTNIEPEWMVLCLLPVLPPELRPIIQIDGGKLMSSDINELYRRVIYRNNTLTDLLTTSRSTPGELVMCQEKLVQEAVDTLLDNGIRGQPMRDGHNKVYKSFSDVIEGKEGRFRETLLGKRVDYSGRSVIVVGPSLSLHRCGLPREIAIELFQTFVIRGLIRQHLAPNIGVAKSKIREKGPIVWEILQEVMRGHPVLLNRAPTLHRLGIQAFQPILVEGRAICLHPLVCKGFNADFDGDQMAVHVPLSLEAQAEARLLMFSHMNLLSPAIGDPISVPTQDMLIGLYVLTSGNRRGICANRQKRINLDSPLWLRWQLEQCVIASREAPIEVHYESSERANLVFHNKVIDGTAIKRLISRLIDHFGMAYTSHILDQVKALGFQQATATSISLGIDDLLTIPSKGWLVQDAEQQSLILEKHHHFGNVHAVEKLRQSIEIWYATSEYLRQEMNPNFRMTDPFNPVHIMSFSGARGNASQVHQLVGMRGLMSDPQGQMIDLPIQSNLREGLSLTEYIISCYGARKGVVDTAVRTSDAGYLTRRLVEVVQHIVVRRTDCGTTRGISVSPQKRTLPERIFIQTLIGRVLADDIYMGPRCIAIRNQDIGLGLVDRFRAFRTQPISIRTPFTCRSTSWICRLCYGRSPTHGDLVELGEAVGIIAGQSIGEPGTQLTLRTFHTGGVFTGGTAEHVRAPFNGKIKFNEDLVHPTRTRHGHPAFLCYRDLGGNALEYRCVPFARIYI</sequence>
<proteinExistence type="inferred from homology"/>
<dbReference type="GO" id="GO:0012505">
    <property type="term" value="C:endomembrane system"/>
    <property type="evidence" value="ECO:0007669"/>
    <property type="project" value="UniProtKB-SubCell"/>
</dbReference>
<evidence type="ECO:0000256" key="9">
    <source>
        <dbReference type="ARBA" id="ARBA00023163"/>
    </source>
</evidence>
<comment type="catalytic activity">
    <reaction evidence="11 12">
        <text>RNA(n) + a ribonucleoside 5'-triphosphate = RNA(n+1) + diphosphate</text>
        <dbReference type="Rhea" id="RHEA:21248"/>
        <dbReference type="Rhea" id="RHEA-COMP:14527"/>
        <dbReference type="Rhea" id="RHEA-COMP:17342"/>
        <dbReference type="ChEBI" id="CHEBI:33019"/>
        <dbReference type="ChEBI" id="CHEBI:61557"/>
        <dbReference type="ChEBI" id="CHEBI:140395"/>
        <dbReference type="EC" id="2.7.7.6"/>
    </reaction>
</comment>
<dbReference type="InterPro" id="IPR007083">
    <property type="entry name" value="RNA_pol_Rpb1_4"/>
</dbReference>
<dbReference type="CDD" id="cd21442">
    <property type="entry name" value="SNARE_NTD_STX6-like"/>
    <property type="match status" value="1"/>
</dbReference>
<keyword evidence="8" id="KW-0813">Transport</keyword>
<protein>
    <recommendedName>
        <fullName evidence="12">DNA-directed RNA polymerase subunit</fullName>
        <ecNumber evidence="12">2.7.7.6</ecNumber>
    </recommendedName>
</protein>
<evidence type="ECO:0000256" key="8">
    <source>
        <dbReference type="ARBA" id="ARBA00022927"/>
    </source>
</evidence>
<dbReference type="Gene3D" id="1.10.274.100">
    <property type="entry name" value="RNA polymerase Rpb1, domain 3"/>
    <property type="match status" value="2"/>
</dbReference>
<keyword evidence="2" id="KW-0150">Chloroplast</keyword>
<dbReference type="InterPro" id="IPR045867">
    <property type="entry name" value="DNA-dir_RpoC_beta_prime"/>
</dbReference>
<dbReference type="EMBL" id="KZ670061">
    <property type="protein sequence ID" value="PPR84014.1"/>
    <property type="molecule type" value="Genomic_DNA"/>
</dbReference>
<keyword evidence="1 12" id="KW-0240">DNA-directed RNA polymerase</keyword>
<evidence type="ECO:0000256" key="10">
    <source>
        <dbReference type="ARBA" id="ARBA00046280"/>
    </source>
</evidence>
<dbReference type="Pfam" id="PF04983">
    <property type="entry name" value="RNA_pol_Rpb1_3"/>
    <property type="match status" value="1"/>
</dbReference>
<feature type="compositionally biased region" description="Basic and acidic residues" evidence="13">
    <location>
        <begin position="229"/>
        <end position="249"/>
    </location>
</feature>
<keyword evidence="9 12" id="KW-0804">Transcription</keyword>
<reference evidence="15 16" key="1">
    <citation type="submission" date="2015-01" db="EMBL/GenBank/DDBJ databases">
        <title>Genome of allotetraploid Gossypium barbadense reveals genomic plasticity and fiber elongation in cotton evolution.</title>
        <authorList>
            <person name="Chen X."/>
            <person name="Liu X."/>
            <person name="Zhao B."/>
            <person name="Zheng H."/>
            <person name="Hu Y."/>
            <person name="Lu G."/>
            <person name="Yang C."/>
            <person name="Chen J."/>
            <person name="Shan C."/>
            <person name="Zhang L."/>
            <person name="Zhou Y."/>
            <person name="Wang L."/>
            <person name="Guo W."/>
            <person name="Bai Y."/>
            <person name="Ruan J."/>
            <person name="Shangguan X."/>
            <person name="Mao Y."/>
            <person name="Jiang J."/>
            <person name="Zhu Y."/>
            <person name="Lei J."/>
            <person name="Kang H."/>
            <person name="Chen S."/>
            <person name="He X."/>
            <person name="Wang R."/>
            <person name="Wang Y."/>
            <person name="Chen J."/>
            <person name="Wang L."/>
            <person name="Yu S."/>
            <person name="Wang B."/>
            <person name="Wei J."/>
            <person name="Song S."/>
            <person name="Lu X."/>
            <person name="Gao Z."/>
            <person name="Gu W."/>
            <person name="Deng X."/>
            <person name="Ma D."/>
            <person name="Wang S."/>
            <person name="Liang W."/>
            <person name="Fang L."/>
            <person name="Cai C."/>
            <person name="Zhu X."/>
            <person name="Zhou B."/>
            <person name="Zhang Y."/>
            <person name="Chen Z."/>
            <person name="Xu S."/>
            <person name="Zhu R."/>
            <person name="Wang S."/>
            <person name="Zhang T."/>
            <person name="Zhao G."/>
        </authorList>
    </citation>
    <scope>NUCLEOTIDE SEQUENCE [LARGE SCALE GENOMIC DNA]</scope>
    <source>
        <strain evidence="16">cv. Xinhai21</strain>
        <tissue evidence="15">Leaf</tissue>
    </source>
</reference>
<dbReference type="Pfam" id="PF09177">
    <property type="entry name" value="STX6_10_61_N"/>
    <property type="match status" value="1"/>
</dbReference>
<evidence type="ECO:0000313" key="15">
    <source>
        <dbReference type="EMBL" id="PPR84014.1"/>
    </source>
</evidence>
<dbReference type="Gene3D" id="1.10.132.30">
    <property type="match status" value="1"/>
</dbReference>
<name>A0A2P5VYU1_GOSBA</name>
<dbReference type="InterPro" id="IPR038120">
    <property type="entry name" value="Rpb1_funnel_sf"/>
</dbReference>
<evidence type="ECO:0000256" key="4">
    <source>
        <dbReference type="ARBA" id="ARBA00022679"/>
    </source>
</evidence>
<organism evidence="15 16">
    <name type="scientific">Gossypium barbadense</name>
    <name type="common">Sea Island cotton</name>
    <name type="synonym">Hibiscus barbadensis</name>
    <dbReference type="NCBI Taxonomy" id="3634"/>
    <lineage>
        <taxon>Eukaryota</taxon>
        <taxon>Viridiplantae</taxon>
        <taxon>Streptophyta</taxon>
        <taxon>Embryophyta</taxon>
        <taxon>Tracheophyta</taxon>
        <taxon>Spermatophyta</taxon>
        <taxon>Magnoliopsida</taxon>
        <taxon>eudicotyledons</taxon>
        <taxon>Gunneridae</taxon>
        <taxon>Pentapetalae</taxon>
        <taxon>rosids</taxon>
        <taxon>malvids</taxon>
        <taxon>Malvales</taxon>
        <taxon>Malvaceae</taxon>
        <taxon>Malvoideae</taxon>
        <taxon>Gossypium</taxon>
    </lineage>
</organism>
<dbReference type="Gene3D" id="2.40.40.20">
    <property type="match status" value="1"/>
</dbReference>
<dbReference type="AlphaFoldDB" id="A0A2P5VYU1"/>
<dbReference type="Pfam" id="PF00623">
    <property type="entry name" value="RNA_pol_Rpb1_2"/>
    <property type="match status" value="2"/>
</dbReference>
<dbReference type="PANTHER" id="PTHR19376">
    <property type="entry name" value="DNA-DIRECTED RNA POLYMERASE"/>
    <property type="match status" value="1"/>
</dbReference>
<dbReference type="GO" id="GO:0048193">
    <property type="term" value="P:Golgi vesicle transport"/>
    <property type="evidence" value="ECO:0007669"/>
    <property type="project" value="InterPro"/>
</dbReference>
<evidence type="ECO:0000256" key="2">
    <source>
        <dbReference type="ARBA" id="ARBA00022528"/>
    </source>
</evidence>
<keyword evidence="3" id="KW-0934">Plastid</keyword>
<feature type="domain" description="RNA polymerase N-terminal" evidence="14">
    <location>
        <begin position="436"/>
        <end position="717"/>
    </location>
</feature>
<dbReference type="GO" id="GO:0015031">
    <property type="term" value="P:protein transport"/>
    <property type="evidence" value="ECO:0007669"/>
    <property type="project" value="UniProtKB-KW"/>
</dbReference>
<dbReference type="GO" id="GO:0046872">
    <property type="term" value="F:metal ion binding"/>
    <property type="evidence" value="ECO:0007669"/>
    <property type="project" value="UniProtKB-KW"/>
</dbReference>
<evidence type="ECO:0000256" key="12">
    <source>
        <dbReference type="RuleBase" id="RU004279"/>
    </source>
</evidence>
<feature type="region of interest" description="Disordered" evidence="13">
    <location>
        <begin position="225"/>
        <end position="249"/>
    </location>
</feature>
<dbReference type="Proteomes" id="UP000239757">
    <property type="component" value="Unassembled WGS sequence"/>
</dbReference>
<keyword evidence="6" id="KW-0479">Metal-binding</keyword>
<dbReference type="InterPro" id="IPR042102">
    <property type="entry name" value="RNA_pol_Rpb1_3_sf"/>
</dbReference>
<dbReference type="Gene3D" id="1.10.40.90">
    <property type="match status" value="1"/>
</dbReference>
<evidence type="ECO:0000313" key="16">
    <source>
        <dbReference type="Proteomes" id="UP000239757"/>
    </source>
</evidence>
<dbReference type="Pfam" id="PF04998">
    <property type="entry name" value="RNA_pol_Rpb1_5"/>
    <property type="match status" value="1"/>
</dbReference>
<dbReference type="GO" id="GO:0003677">
    <property type="term" value="F:DNA binding"/>
    <property type="evidence" value="ECO:0007669"/>
    <property type="project" value="InterPro"/>
</dbReference>
<dbReference type="InterPro" id="IPR007066">
    <property type="entry name" value="RNA_pol_Rpb1_3"/>
</dbReference>
<dbReference type="EC" id="2.7.7.6" evidence="12"/>
<dbReference type="SUPFAM" id="SSF47661">
    <property type="entry name" value="t-snare proteins"/>
    <property type="match status" value="1"/>
</dbReference>
<gene>
    <name evidence="15" type="ORF">GOBAR_AA36697</name>
</gene>
<dbReference type="PANTHER" id="PTHR19376:SF68">
    <property type="entry name" value="DNA-DIRECTED RNA POLYMERASE SUBUNIT BETA"/>
    <property type="match status" value="1"/>
</dbReference>
<evidence type="ECO:0000256" key="13">
    <source>
        <dbReference type="SAM" id="MobiDB-lite"/>
    </source>
</evidence>
<dbReference type="InterPro" id="IPR010989">
    <property type="entry name" value="SNARE"/>
</dbReference>
<dbReference type="GO" id="GO:0003899">
    <property type="term" value="F:DNA-directed RNA polymerase activity"/>
    <property type="evidence" value="ECO:0007669"/>
    <property type="project" value="UniProtKB-EC"/>
</dbReference>
<dbReference type="InterPro" id="IPR000722">
    <property type="entry name" value="RNA_pol_asu"/>
</dbReference>
<dbReference type="GO" id="GO:0006351">
    <property type="term" value="P:DNA-templated transcription"/>
    <property type="evidence" value="ECO:0007669"/>
    <property type="project" value="InterPro"/>
</dbReference>
<dbReference type="InterPro" id="IPR007080">
    <property type="entry name" value="RNA_pol_Rpb1_1"/>
</dbReference>
<dbReference type="FunFam" id="1.10.132.30:FF:000002">
    <property type="entry name" value="DNA-directed RNA polymerase subunit beta"/>
    <property type="match status" value="1"/>
</dbReference>
<dbReference type="InterPro" id="IPR007081">
    <property type="entry name" value="RNA_pol_Rpb1_5"/>
</dbReference>
<evidence type="ECO:0000256" key="11">
    <source>
        <dbReference type="ARBA" id="ARBA00048552"/>
    </source>
</evidence>
<dbReference type="OrthoDB" id="1862828at2759"/>
<dbReference type="GO" id="GO:0016020">
    <property type="term" value="C:membrane"/>
    <property type="evidence" value="ECO:0007669"/>
    <property type="project" value="InterPro"/>
</dbReference>
<evidence type="ECO:0000256" key="7">
    <source>
        <dbReference type="ARBA" id="ARBA00022833"/>
    </source>
</evidence>
<dbReference type="GO" id="GO:0000428">
    <property type="term" value="C:DNA-directed RNA polymerase complex"/>
    <property type="evidence" value="ECO:0007669"/>
    <property type="project" value="UniProtKB-KW"/>
</dbReference>
<accession>A0A2P5VYU1</accession>
<comment type="similarity">
    <text evidence="12">Belongs to the RNA polymerase beta' chain family.</text>
</comment>
<dbReference type="SMART" id="SM00663">
    <property type="entry name" value="RPOLA_N"/>
    <property type="match status" value="1"/>
</dbReference>
<evidence type="ECO:0000259" key="14">
    <source>
        <dbReference type="SMART" id="SM00663"/>
    </source>
</evidence>
<comment type="subcellular location">
    <subcellularLocation>
        <location evidence="10">Endomembrane system</location>
        <topology evidence="10">Single-pass type IV membrane protein</topology>
    </subcellularLocation>
</comment>
<keyword evidence="4 12" id="KW-0808">Transferase</keyword>
<comment type="function">
    <text evidence="12">DNA-dependent RNA polymerase catalyzes the transcription of DNA into RNA using the four ribonucleoside triphosphates as substrates.</text>
</comment>